<feature type="non-terminal residue" evidence="2">
    <location>
        <position position="105"/>
    </location>
</feature>
<sequence>RGGRAAQAPYEQRSRKQRSGEDAKIEEQHDAHLVPVDLNPKPYVQKSIDWSGFYSSQRLLMADVPDDQKKELRMEIEGGDYSKHIEVPKTVLDVATSVSGTLASA</sequence>
<reference evidence="2" key="1">
    <citation type="submission" date="2015-07" db="EMBL/GenBank/DDBJ databases">
        <title>Transcriptome Assembly of Anthurium amnicola.</title>
        <authorList>
            <person name="Suzuki J."/>
        </authorList>
    </citation>
    <scope>NUCLEOTIDE SEQUENCE</scope>
</reference>
<dbReference type="AlphaFoldDB" id="A0A1D1ZB41"/>
<evidence type="ECO:0000256" key="1">
    <source>
        <dbReference type="SAM" id="MobiDB-lite"/>
    </source>
</evidence>
<feature type="compositionally biased region" description="Basic and acidic residues" evidence="1">
    <location>
        <begin position="12"/>
        <end position="30"/>
    </location>
</feature>
<dbReference type="EMBL" id="GDJX01003808">
    <property type="protein sequence ID" value="JAT64128.1"/>
    <property type="molecule type" value="Transcribed_RNA"/>
</dbReference>
<protein>
    <submittedName>
        <fullName evidence="2">Membrane protein insertase YidC</fullName>
    </submittedName>
</protein>
<organism evidence="2">
    <name type="scientific">Anthurium amnicola</name>
    <dbReference type="NCBI Taxonomy" id="1678845"/>
    <lineage>
        <taxon>Eukaryota</taxon>
        <taxon>Viridiplantae</taxon>
        <taxon>Streptophyta</taxon>
        <taxon>Embryophyta</taxon>
        <taxon>Tracheophyta</taxon>
        <taxon>Spermatophyta</taxon>
        <taxon>Magnoliopsida</taxon>
        <taxon>Liliopsida</taxon>
        <taxon>Araceae</taxon>
        <taxon>Pothoideae</taxon>
        <taxon>Potheae</taxon>
        <taxon>Anthurium</taxon>
    </lineage>
</organism>
<feature type="region of interest" description="Disordered" evidence="1">
    <location>
        <begin position="1"/>
        <end position="30"/>
    </location>
</feature>
<accession>A0A1D1ZB41</accession>
<name>A0A1D1ZB41_9ARAE</name>
<feature type="non-terminal residue" evidence="2">
    <location>
        <position position="1"/>
    </location>
</feature>
<proteinExistence type="predicted"/>
<gene>
    <name evidence="2" type="primary">yidC_6</name>
    <name evidence="2" type="ORF">g.165204</name>
</gene>
<evidence type="ECO:0000313" key="2">
    <source>
        <dbReference type="EMBL" id="JAT64128.1"/>
    </source>
</evidence>